<name>A0A418Y0D9_9GAMM</name>
<evidence type="ECO:0000313" key="7">
    <source>
        <dbReference type="Proteomes" id="UP000283734"/>
    </source>
</evidence>
<keyword evidence="2" id="KW-0285">Flavoprotein</keyword>
<comment type="similarity">
    <text evidence="4">Belongs to the flavoredoxin family.</text>
</comment>
<comment type="cofactor">
    <cofactor evidence="1">
        <name>FMN</name>
        <dbReference type="ChEBI" id="CHEBI:58210"/>
    </cofactor>
</comment>
<dbReference type="SUPFAM" id="SSF50475">
    <property type="entry name" value="FMN-binding split barrel"/>
    <property type="match status" value="1"/>
</dbReference>
<dbReference type="Proteomes" id="UP000283734">
    <property type="component" value="Unassembled WGS sequence"/>
</dbReference>
<proteinExistence type="inferred from homology"/>
<keyword evidence="7" id="KW-1185">Reference proteome</keyword>
<dbReference type="PANTHER" id="PTHR33798">
    <property type="entry name" value="FLAVOPROTEIN OXYGENASE"/>
    <property type="match status" value="1"/>
</dbReference>
<dbReference type="InterPro" id="IPR002563">
    <property type="entry name" value="Flavin_Rdtase-like_dom"/>
</dbReference>
<feature type="domain" description="Flavin reductase like" evidence="5">
    <location>
        <begin position="32"/>
        <end position="164"/>
    </location>
</feature>
<dbReference type="OrthoDB" id="9785826at2"/>
<accession>A0A418Y0D9</accession>
<dbReference type="AlphaFoldDB" id="A0A418Y0D9"/>
<evidence type="ECO:0000256" key="1">
    <source>
        <dbReference type="ARBA" id="ARBA00001917"/>
    </source>
</evidence>
<keyword evidence="3" id="KW-0288">FMN</keyword>
<evidence type="ECO:0000256" key="4">
    <source>
        <dbReference type="ARBA" id="ARBA00038054"/>
    </source>
</evidence>
<comment type="caution">
    <text evidence="6">The sequence shown here is derived from an EMBL/GenBank/DDBJ whole genome shotgun (WGS) entry which is preliminary data.</text>
</comment>
<dbReference type="PANTHER" id="PTHR33798:SF5">
    <property type="entry name" value="FLAVIN REDUCTASE LIKE DOMAIN-CONTAINING PROTEIN"/>
    <property type="match status" value="1"/>
</dbReference>
<evidence type="ECO:0000256" key="2">
    <source>
        <dbReference type="ARBA" id="ARBA00022630"/>
    </source>
</evidence>
<evidence type="ECO:0000313" key="6">
    <source>
        <dbReference type="EMBL" id="RJG18735.1"/>
    </source>
</evidence>
<sequence length="209" mass="22902">MQFDEQHLKGMDPRQRVNLVNSLSGFKSANLLATRSATGQENVSIVSSCFHLGADPALMGMIIRPHSVDRHSLEYLQETGVYTLNQVHKDIVAQAHQTSARYPREVSEFDATGLTPEYLADFAAPFVLEAHIKLGMAVAEVQELAINGTVLVIGEIRFVTLPAGVMADDGYVDIEAAGTVALSGLDSYHRTQREGRWQYAKPDKAPATY</sequence>
<protein>
    <submittedName>
        <fullName evidence="6">Flavin reductase</fullName>
    </submittedName>
</protein>
<gene>
    <name evidence="6" type="ORF">D4A39_09780</name>
</gene>
<organism evidence="6 7">
    <name type="scientific">Alcanivorax profundi</name>
    <dbReference type="NCBI Taxonomy" id="2338368"/>
    <lineage>
        <taxon>Bacteria</taxon>
        <taxon>Pseudomonadati</taxon>
        <taxon>Pseudomonadota</taxon>
        <taxon>Gammaproteobacteria</taxon>
        <taxon>Oceanospirillales</taxon>
        <taxon>Alcanivoracaceae</taxon>
        <taxon>Alcanivorax</taxon>
    </lineage>
</organism>
<dbReference type="GO" id="GO:0016646">
    <property type="term" value="F:oxidoreductase activity, acting on the CH-NH group of donors, NAD or NADP as acceptor"/>
    <property type="evidence" value="ECO:0007669"/>
    <property type="project" value="UniProtKB-ARBA"/>
</dbReference>
<evidence type="ECO:0000256" key="3">
    <source>
        <dbReference type="ARBA" id="ARBA00022643"/>
    </source>
</evidence>
<dbReference type="EMBL" id="QYYA01000002">
    <property type="protein sequence ID" value="RJG18735.1"/>
    <property type="molecule type" value="Genomic_DNA"/>
</dbReference>
<evidence type="ECO:0000259" key="5">
    <source>
        <dbReference type="Pfam" id="PF01613"/>
    </source>
</evidence>
<dbReference type="Gene3D" id="2.30.110.10">
    <property type="entry name" value="Electron Transport, Fmn-binding Protein, Chain A"/>
    <property type="match status" value="1"/>
</dbReference>
<reference evidence="6 7" key="1">
    <citation type="submission" date="2018-09" db="EMBL/GenBank/DDBJ databases">
        <title>Alcanivorax profundi sp. nov., isolated from 1000 m-depth seawater of the Mariana Trench.</title>
        <authorList>
            <person name="Liu J."/>
        </authorList>
    </citation>
    <scope>NUCLEOTIDE SEQUENCE [LARGE SCALE GENOMIC DNA]</scope>
    <source>
        <strain evidence="6 7">MTEO17</strain>
    </source>
</reference>
<dbReference type="Pfam" id="PF01613">
    <property type="entry name" value="Flavin_Reduct"/>
    <property type="match status" value="1"/>
</dbReference>
<dbReference type="GO" id="GO:0010181">
    <property type="term" value="F:FMN binding"/>
    <property type="evidence" value="ECO:0007669"/>
    <property type="project" value="InterPro"/>
</dbReference>
<dbReference type="InterPro" id="IPR012349">
    <property type="entry name" value="Split_barrel_FMN-bd"/>
</dbReference>